<dbReference type="EMBL" id="LCLM01000052">
    <property type="protein sequence ID" value="KKU15846.1"/>
    <property type="molecule type" value="Genomic_DNA"/>
</dbReference>
<name>A0A0G1N5H9_9BACT</name>
<feature type="region of interest" description="Disordered" evidence="1">
    <location>
        <begin position="1"/>
        <end position="26"/>
    </location>
</feature>
<gene>
    <name evidence="2" type="ORF">UX25_C0052G0008</name>
</gene>
<accession>A0A0G1N5H9</accession>
<evidence type="ECO:0000256" key="1">
    <source>
        <dbReference type="SAM" id="MobiDB-lite"/>
    </source>
</evidence>
<evidence type="ECO:0000313" key="2">
    <source>
        <dbReference type="EMBL" id="KKU15846.1"/>
    </source>
</evidence>
<organism evidence="2 3">
    <name type="scientific">Candidatus Woesebacteria bacterium GW2011_GWC2_45_9</name>
    <dbReference type="NCBI Taxonomy" id="1618589"/>
    <lineage>
        <taxon>Bacteria</taxon>
        <taxon>Candidatus Woeseibacteriota</taxon>
    </lineage>
</organism>
<comment type="caution">
    <text evidence="2">The sequence shown here is derived from an EMBL/GenBank/DDBJ whole genome shotgun (WGS) entry which is preliminary data.</text>
</comment>
<sequence>MGNPERIGGPIHPERGNGQAAPSPDPAASKILVLRAYIEEKGEERVKAGQERAAIIFEDTAKYRDFLDQKTLSGSGRSGDVKCTPLGEIQFPTNLPEDRDVREQMISTVKTMEDAIEQQKDILGHLGWGEVAGAEKEDLVMLDAETGRFLEEAGLYDPKDKRKREAVAYLRAATQPDISDRANWLKAVSQMEI</sequence>
<protein>
    <submittedName>
        <fullName evidence="2">Uncharacterized protein</fullName>
    </submittedName>
</protein>
<evidence type="ECO:0000313" key="3">
    <source>
        <dbReference type="Proteomes" id="UP000034922"/>
    </source>
</evidence>
<proteinExistence type="predicted"/>
<dbReference type="AlphaFoldDB" id="A0A0G1N5H9"/>
<dbReference type="Proteomes" id="UP000034922">
    <property type="component" value="Unassembled WGS sequence"/>
</dbReference>
<dbReference type="STRING" id="1618589.UX25_C0052G0008"/>
<reference evidence="2 3" key="1">
    <citation type="journal article" date="2015" name="Nature">
        <title>rRNA introns, odd ribosomes, and small enigmatic genomes across a large radiation of phyla.</title>
        <authorList>
            <person name="Brown C.T."/>
            <person name="Hug L.A."/>
            <person name="Thomas B.C."/>
            <person name="Sharon I."/>
            <person name="Castelle C.J."/>
            <person name="Singh A."/>
            <person name="Wilkins M.J."/>
            <person name="Williams K.H."/>
            <person name="Banfield J.F."/>
        </authorList>
    </citation>
    <scope>NUCLEOTIDE SEQUENCE [LARGE SCALE GENOMIC DNA]</scope>
</reference>